<keyword evidence="5" id="KW-1185">Reference proteome</keyword>
<dbReference type="Gene3D" id="3.40.250.10">
    <property type="entry name" value="Rhodanese-like domain"/>
    <property type="match status" value="2"/>
</dbReference>
<evidence type="ECO:0000313" key="4">
    <source>
        <dbReference type="EnsemblMetazoa" id="CLYHEMP005068.1"/>
    </source>
</evidence>
<dbReference type="OrthoDB" id="270167at2759"/>
<dbReference type="Pfam" id="PF00581">
    <property type="entry name" value="Rhodanese"/>
    <property type="match status" value="2"/>
</dbReference>
<dbReference type="GO" id="GO:0005739">
    <property type="term" value="C:mitochondrion"/>
    <property type="evidence" value="ECO:0007669"/>
    <property type="project" value="TreeGrafter"/>
</dbReference>
<dbReference type="InterPro" id="IPR001763">
    <property type="entry name" value="Rhodanese-like_dom"/>
</dbReference>
<evidence type="ECO:0000256" key="1">
    <source>
        <dbReference type="ARBA" id="ARBA00022679"/>
    </source>
</evidence>
<feature type="domain" description="Rhodanese" evidence="3">
    <location>
        <begin position="176"/>
        <end position="287"/>
    </location>
</feature>
<dbReference type="Proteomes" id="UP000594262">
    <property type="component" value="Unplaced"/>
</dbReference>
<reference evidence="4" key="1">
    <citation type="submission" date="2021-01" db="UniProtKB">
        <authorList>
            <consortium name="EnsemblMetazoa"/>
        </authorList>
    </citation>
    <scope>IDENTIFICATION</scope>
</reference>
<dbReference type="PANTHER" id="PTHR11364:SF27">
    <property type="entry name" value="SULFURTRANSFERASE"/>
    <property type="match status" value="1"/>
</dbReference>
<keyword evidence="2" id="KW-0677">Repeat</keyword>
<name>A0A7M5WJM4_9CNID</name>
<dbReference type="InterPro" id="IPR045078">
    <property type="entry name" value="TST/MPST-like"/>
</dbReference>
<dbReference type="InterPro" id="IPR036873">
    <property type="entry name" value="Rhodanese-like_dom_sf"/>
</dbReference>
<dbReference type="PROSITE" id="PS50206">
    <property type="entry name" value="RHODANESE_3"/>
    <property type="match status" value="2"/>
</dbReference>
<accession>A0A7M5WJM4</accession>
<proteinExistence type="predicted"/>
<protein>
    <recommendedName>
        <fullName evidence="3">Rhodanese domain-containing protein</fullName>
    </recommendedName>
</protein>
<dbReference type="SUPFAM" id="SSF52821">
    <property type="entry name" value="Rhodanese/Cell cycle control phosphatase"/>
    <property type="match status" value="2"/>
</dbReference>
<dbReference type="GO" id="GO:0004792">
    <property type="term" value="F:thiosulfate-cyanide sulfurtransferase activity"/>
    <property type="evidence" value="ECO:0007669"/>
    <property type="project" value="TreeGrafter"/>
</dbReference>
<feature type="domain" description="Rhodanese" evidence="3">
    <location>
        <begin position="21"/>
        <end position="139"/>
    </location>
</feature>
<dbReference type="SMART" id="SM00450">
    <property type="entry name" value="RHOD"/>
    <property type="match status" value="2"/>
</dbReference>
<evidence type="ECO:0000259" key="3">
    <source>
        <dbReference type="PROSITE" id="PS50206"/>
    </source>
</evidence>
<organism evidence="4 5">
    <name type="scientific">Clytia hemisphaerica</name>
    <dbReference type="NCBI Taxonomy" id="252671"/>
    <lineage>
        <taxon>Eukaryota</taxon>
        <taxon>Metazoa</taxon>
        <taxon>Cnidaria</taxon>
        <taxon>Hydrozoa</taxon>
        <taxon>Hydroidolina</taxon>
        <taxon>Leptothecata</taxon>
        <taxon>Obeliida</taxon>
        <taxon>Clytiidae</taxon>
        <taxon>Clytia</taxon>
    </lineage>
</organism>
<dbReference type="CDD" id="cd01448">
    <property type="entry name" value="TST_Repeat_1"/>
    <property type="match status" value="1"/>
</dbReference>
<dbReference type="PANTHER" id="PTHR11364">
    <property type="entry name" value="THIOSULFATE SULFERTANSFERASE"/>
    <property type="match status" value="1"/>
</dbReference>
<dbReference type="AlphaFoldDB" id="A0A7M5WJM4"/>
<dbReference type="RefSeq" id="XP_066934602.1">
    <property type="nucleotide sequence ID" value="XM_067078501.1"/>
</dbReference>
<dbReference type="GeneID" id="136822263"/>
<evidence type="ECO:0000256" key="2">
    <source>
        <dbReference type="ARBA" id="ARBA00022737"/>
    </source>
</evidence>
<evidence type="ECO:0000313" key="5">
    <source>
        <dbReference type="Proteomes" id="UP000594262"/>
    </source>
</evidence>
<keyword evidence="1" id="KW-0808">Transferase</keyword>
<dbReference type="CDD" id="cd01449">
    <property type="entry name" value="TST_Repeat_2"/>
    <property type="match status" value="1"/>
</dbReference>
<dbReference type="EnsemblMetazoa" id="CLYHEMT005068.1">
    <property type="protein sequence ID" value="CLYHEMP005068.1"/>
    <property type="gene ID" value="CLYHEMG005068"/>
</dbReference>
<sequence>MSGLVTTEWLEEQMKSPDWKEKYCLLDCTWDLPKAKRNFQEEHNNCRIPGAKLFDLNECRNKDAKLPNTVPSELHFVNHVKKFPLSNAKHVILYDNSERFGLFSAPRVWWLFNVFGHSNVSIVDGGLPKWKREGRKIESGPYTEDENFPAIENEFKAAYNADLVKDLSFMKTNFEQKCPVQVLDARPNGRFRGVEPEPRPDIPSGHMPLSISIPFFTNFNMQEKVMFPTDEIKSNLTKAAVDLNKPIVSSCGSGITASALLFSLFLVTGQRYPLFDDSWFGWQTNTPNTPEWQLREKTEN</sequence>